<feature type="compositionally biased region" description="Low complexity" evidence="1">
    <location>
        <begin position="853"/>
        <end position="868"/>
    </location>
</feature>
<reference evidence="3 4" key="2">
    <citation type="submission" date="2018-09" db="EMBL/GenBank/DDBJ databases">
        <title>A high-quality reference genome of wild soybean provides a powerful tool to mine soybean genomes.</title>
        <authorList>
            <person name="Xie M."/>
            <person name="Chung C.Y.L."/>
            <person name="Li M.-W."/>
            <person name="Wong F.-L."/>
            <person name="Chan T.-F."/>
            <person name="Lam H.-M."/>
        </authorList>
    </citation>
    <scope>NUCLEOTIDE SEQUENCE [LARGE SCALE GENOMIC DNA]</scope>
    <source>
        <strain evidence="4">cv. W05</strain>
        <tissue evidence="3">Hypocotyl of etiolated seedlings</tissue>
    </source>
</reference>
<feature type="compositionally biased region" description="Polar residues" evidence="1">
    <location>
        <begin position="1112"/>
        <end position="1124"/>
    </location>
</feature>
<dbReference type="AlphaFoldDB" id="A0A0B2QWE8"/>
<keyword evidence="4" id="KW-1185">Reference proteome</keyword>
<proteinExistence type="predicted"/>
<feature type="compositionally biased region" description="Polar residues" evidence="1">
    <location>
        <begin position="1046"/>
        <end position="1057"/>
    </location>
</feature>
<feature type="compositionally biased region" description="Polar residues" evidence="1">
    <location>
        <begin position="745"/>
        <end position="758"/>
    </location>
</feature>
<feature type="region of interest" description="Disordered" evidence="1">
    <location>
        <begin position="480"/>
        <end position="571"/>
    </location>
</feature>
<evidence type="ECO:0000313" key="3">
    <source>
        <dbReference type="EMBL" id="RZB50122.1"/>
    </source>
</evidence>
<accession>A0A0B2QWE8</accession>
<protein>
    <submittedName>
        <fullName evidence="2">Uncharacterized protein</fullName>
    </submittedName>
</protein>
<feature type="compositionally biased region" description="Basic and acidic residues" evidence="1">
    <location>
        <begin position="503"/>
        <end position="512"/>
    </location>
</feature>
<gene>
    <name evidence="3" type="ORF">D0Y65_047179</name>
    <name evidence="2" type="ORF">glysoja_025286</name>
</gene>
<feature type="region of interest" description="Disordered" evidence="1">
    <location>
        <begin position="157"/>
        <end position="182"/>
    </location>
</feature>
<reference evidence="2" key="1">
    <citation type="submission" date="2014-07" db="EMBL/GenBank/DDBJ databases">
        <title>Identification of a novel salt tolerance gene in wild soybean by whole-genome sequencing.</title>
        <authorList>
            <person name="Lam H.-M."/>
            <person name="Qi X."/>
            <person name="Li M.-W."/>
            <person name="Liu X."/>
            <person name="Xie M."/>
            <person name="Ni M."/>
            <person name="Xu X."/>
        </authorList>
    </citation>
    <scope>NUCLEOTIDE SEQUENCE [LARGE SCALE GENOMIC DNA]</scope>
    <source>
        <tissue evidence="2">Root</tissue>
    </source>
</reference>
<dbReference type="Gramene" id="XM_028357983.1">
    <property type="protein sequence ID" value="XP_028213784.1"/>
    <property type="gene ID" value="LOC114396092"/>
</dbReference>
<feature type="compositionally biased region" description="Basic and acidic residues" evidence="1">
    <location>
        <begin position="408"/>
        <end position="443"/>
    </location>
</feature>
<feature type="region of interest" description="Disordered" evidence="1">
    <location>
        <begin position="1030"/>
        <end position="1133"/>
    </location>
</feature>
<dbReference type="Proteomes" id="UP000053555">
    <property type="component" value="Unassembled WGS sequence"/>
</dbReference>
<feature type="compositionally biased region" description="Low complexity" evidence="1">
    <location>
        <begin position="1058"/>
        <end position="1077"/>
    </location>
</feature>
<name>A0A0B2QWE8_GLYSO</name>
<organism evidence="2">
    <name type="scientific">Glycine soja</name>
    <name type="common">Wild soybean</name>
    <dbReference type="NCBI Taxonomy" id="3848"/>
    <lineage>
        <taxon>Eukaryota</taxon>
        <taxon>Viridiplantae</taxon>
        <taxon>Streptophyta</taxon>
        <taxon>Embryophyta</taxon>
        <taxon>Tracheophyta</taxon>
        <taxon>Spermatophyta</taxon>
        <taxon>Magnoliopsida</taxon>
        <taxon>eudicotyledons</taxon>
        <taxon>Gunneridae</taxon>
        <taxon>Pentapetalae</taxon>
        <taxon>rosids</taxon>
        <taxon>fabids</taxon>
        <taxon>Fabales</taxon>
        <taxon>Fabaceae</taxon>
        <taxon>Papilionoideae</taxon>
        <taxon>50 kb inversion clade</taxon>
        <taxon>NPAAA clade</taxon>
        <taxon>indigoferoid/millettioid clade</taxon>
        <taxon>Phaseoleae</taxon>
        <taxon>Glycine</taxon>
        <taxon>Glycine subgen. Soja</taxon>
    </lineage>
</organism>
<feature type="compositionally biased region" description="Basic and acidic residues" evidence="1">
    <location>
        <begin position="821"/>
        <end position="830"/>
    </location>
</feature>
<dbReference type="EMBL" id="KN655735">
    <property type="protein sequence ID" value="KHN24113.1"/>
    <property type="molecule type" value="Genomic_DNA"/>
</dbReference>
<evidence type="ECO:0000313" key="2">
    <source>
        <dbReference type="EMBL" id="KHN24113.1"/>
    </source>
</evidence>
<feature type="compositionally biased region" description="Polar residues" evidence="1">
    <location>
        <begin position="526"/>
        <end position="540"/>
    </location>
</feature>
<evidence type="ECO:0000313" key="4">
    <source>
        <dbReference type="Proteomes" id="UP000289340"/>
    </source>
</evidence>
<feature type="compositionally biased region" description="Polar residues" evidence="1">
    <location>
        <begin position="808"/>
        <end position="820"/>
    </location>
</feature>
<feature type="compositionally biased region" description="Basic and acidic residues" evidence="1">
    <location>
        <begin position="484"/>
        <end position="494"/>
    </location>
</feature>
<feature type="compositionally biased region" description="Basic and acidic residues" evidence="1">
    <location>
        <begin position="945"/>
        <end position="957"/>
    </location>
</feature>
<evidence type="ECO:0000256" key="1">
    <source>
        <dbReference type="SAM" id="MobiDB-lite"/>
    </source>
</evidence>
<feature type="region of interest" description="Disordered" evidence="1">
    <location>
        <begin position="210"/>
        <end position="266"/>
    </location>
</feature>
<feature type="region of interest" description="Disordered" evidence="1">
    <location>
        <begin position="408"/>
        <end position="465"/>
    </location>
</feature>
<sequence>MNMATPNPNVVFIDTNLDTHLALVVSDLDTVSDLKKSILSEHPLCFPKIGQVQIHGIKVERKGYFYHLTDSMPVRSAFRGINGSWFLSVDVSVLRECSQNEQLFSHGSPNQVATLGIANNALIVGSPSKRVSTFDHFKLPQLENRQNEEIHVASPCVSKHTGKGVKSSADNDMETPLPGSVHETEDHCFVNRELPSLNIECEVDGSGKGIKDDHNVCEETPVSSAKKKRKNKRKKEDTAQDDTAVDNALSFPSKRASGANNELPGSRIEHEVDGTIEGIKDACIVHEEGNCKSVSNVKKKLKGKRKKLGTLQHDTSKVNDASVVGSGDYTIQQDIEVIANPSEDADKEVTKETEILKEHQHTDCNNNNTKNDIDVAASANKKHRKRKRSLAVDSKEMFKVETAIQQDEVHKSNEAHKEKKESKEQFELKNEKSRDDVEYKQDQVTEDILNTGPPAKKKRNGKEKSVEVILSKAKLINHFNGDNASHHILEDQQKIKNSNADQSAKHFDDTDPPRTSVQGRRKKGKINSSNPHETPVVTSSRKGEEADCSSIQRGVQEEISEDALSSKDNSMRKATIDNMETGTDACKEGFQYTERATGYYKNHSDIETNAHIADVDEPMELTENSENVVLDQCHKNEAGQIEGAEEGRELSPQNDSKLALLEKSTSSSQDKTDANIRELNVTSKGVDANGMTEPIKSEKEKRRMRKAKSSGGGSALREGIGLVDASESETVIMKSLSAKNCDPMSGNTETEDNPLNQTEGEKIHQEKVQGTSDKEDDFGVDNAGSLEQITTKSNERMDKRQRKKSNDKQTSTSKIISSMLTKDKVLDSKKPSPSSDSGTHGKPSVAVTKKSKSTSTKSTNKSSKTNLELVEESVRLELSDSRFNTGGKDAAQQSTRSGEKDDDNLEAINGQAHAEDLSSSQQLLSKEELDVRSHPCKKVPNVHRAGQDSKLSGRSDRAMSLFGENRKAHVNASGKSMDLEKRRKHVPVSNSKPEGSIKMVQNKAGKASGNNIHGVASKIQQKKSLLSGAIFKDDSSGTSVDEVDNSDASTRTPSYNPLLSDFSDGDSSSVSNGGRSLENGARSSIKARLSGTKGMSIDHVLRSSSRYKKARTTASQLEETQSQPKFVPDSLAE</sequence>
<feature type="region of interest" description="Disordered" evidence="1">
    <location>
        <begin position="635"/>
        <end position="997"/>
    </location>
</feature>
<dbReference type="EMBL" id="QZWG01000018">
    <property type="protein sequence ID" value="RZB50122.1"/>
    <property type="molecule type" value="Genomic_DNA"/>
</dbReference>
<dbReference type="Proteomes" id="UP000289340">
    <property type="component" value="Chromosome 18"/>
</dbReference>